<comment type="caution">
    <text evidence="5">The sequence shown here is derived from an EMBL/GenBank/DDBJ whole genome shotgun (WGS) entry which is preliminary data.</text>
</comment>
<keyword evidence="3" id="KW-0521">NADP</keyword>
<dbReference type="PANTHER" id="PTHR44085:SF2">
    <property type="entry name" value="SEPIAPTERIN REDUCTASE"/>
    <property type="match status" value="1"/>
</dbReference>
<evidence type="ECO:0000313" key="5">
    <source>
        <dbReference type="EMBL" id="MCB6182172.1"/>
    </source>
</evidence>
<dbReference type="PRINTS" id="PR00081">
    <property type="entry name" value="GDHRDH"/>
</dbReference>
<organism evidence="5 6">
    <name type="scientific">Leeia speluncae</name>
    <dbReference type="NCBI Taxonomy" id="2884804"/>
    <lineage>
        <taxon>Bacteria</taxon>
        <taxon>Pseudomonadati</taxon>
        <taxon>Pseudomonadota</taxon>
        <taxon>Betaproteobacteria</taxon>
        <taxon>Neisseriales</taxon>
        <taxon>Leeiaceae</taxon>
        <taxon>Leeia</taxon>
    </lineage>
</organism>
<sequence length="239" mass="26219">MIRCLLTGDSKGLGYALATVMVSQHIEVIGCARHAPPVSDWVHWPIDLSDPAQSAATFQQRLAELSWDDVTEVWLIHNAGTVQPIDCVNRLPIHETIAAFQINLVTPVVLTTVFLQVVEKLSIPIKVLNITSGAAQKAYPGWSVYGATKAGLDHFVRVAGVEDRPNVKVAAVAPGVLDTNMQSEIRATSKEAFPLLDRFIQLHESGELTDPNVVAKQLVEYLQTDTIQHGEITDVRNWV</sequence>
<keyword evidence="4" id="KW-0560">Oxidoreductase</keyword>
<reference evidence="5" key="1">
    <citation type="submission" date="2021-10" db="EMBL/GenBank/DDBJ databases">
        <title>The complete genome sequence of Leeia sp. TBRC 13508.</title>
        <authorList>
            <person name="Charoenyingcharoen P."/>
            <person name="Yukphan P."/>
        </authorList>
    </citation>
    <scope>NUCLEOTIDE SEQUENCE</scope>
    <source>
        <strain evidence="5">TBRC 13508</strain>
    </source>
</reference>
<evidence type="ECO:0000256" key="3">
    <source>
        <dbReference type="ARBA" id="ARBA00022857"/>
    </source>
</evidence>
<dbReference type="RefSeq" id="WP_227177674.1">
    <property type="nucleotide sequence ID" value="NZ_JAJBZT010000001.1"/>
</dbReference>
<gene>
    <name evidence="5" type="ORF">LIN78_01205</name>
</gene>
<dbReference type="InterPro" id="IPR020904">
    <property type="entry name" value="Sc_DH/Rdtase_CS"/>
</dbReference>
<dbReference type="InterPro" id="IPR002347">
    <property type="entry name" value="SDR_fam"/>
</dbReference>
<accession>A0ABS8D1W5</accession>
<protein>
    <submittedName>
        <fullName evidence="5">SDR family NAD(P)-dependent oxidoreductase</fullName>
    </submittedName>
</protein>
<evidence type="ECO:0000313" key="6">
    <source>
        <dbReference type="Proteomes" id="UP001165395"/>
    </source>
</evidence>
<name>A0ABS8D1W5_9NEIS</name>
<proteinExistence type="predicted"/>
<evidence type="ECO:0000256" key="2">
    <source>
        <dbReference type="ARBA" id="ARBA00022490"/>
    </source>
</evidence>
<dbReference type="SUPFAM" id="SSF51735">
    <property type="entry name" value="NAD(P)-binding Rossmann-fold domains"/>
    <property type="match status" value="1"/>
</dbReference>
<dbReference type="Pfam" id="PF00106">
    <property type="entry name" value="adh_short"/>
    <property type="match status" value="1"/>
</dbReference>
<dbReference type="PANTHER" id="PTHR44085">
    <property type="entry name" value="SEPIAPTERIN REDUCTASE"/>
    <property type="match status" value="1"/>
</dbReference>
<dbReference type="Gene3D" id="3.40.50.720">
    <property type="entry name" value="NAD(P)-binding Rossmann-like Domain"/>
    <property type="match status" value="1"/>
</dbReference>
<evidence type="ECO:0000256" key="1">
    <source>
        <dbReference type="ARBA" id="ARBA00004496"/>
    </source>
</evidence>
<dbReference type="Proteomes" id="UP001165395">
    <property type="component" value="Unassembled WGS sequence"/>
</dbReference>
<comment type="subcellular location">
    <subcellularLocation>
        <location evidence="1">Cytoplasm</location>
    </subcellularLocation>
</comment>
<keyword evidence="6" id="KW-1185">Reference proteome</keyword>
<dbReference type="EMBL" id="JAJBZT010000001">
    <property type="protein sequence ID" value="MCB6182172.1"/>
    <property type="molecule type" value="Genomic_DNA"/>
</dbReference>
<dbReference type="PROSITE" id="PS00061">
    <property type="entry name" value="ADH_SHORT"/>
    <property type="match status" value="1"/>
</dbReference>
<dbReference type="InterPro" id="IPR051721">
    <property type="entry name" value="Biopterin_syn/organic_redct"/>
</dbReference>
<dbReference type="InterPro" id="IPR036291">
    <property type="entry name" value="NAD(P)-bd_dom_sf"/>
</dbReference>
<evidence type="ECO:0000256" key="4">
    <source>
        <dbReference type="ARBA" id="ARBA00023002"/>
    </source>
</evidence>
<keyword evidence="2" id="KW-0963">Cytoplasm</keyword>